<dbReference type="InterPro" id="IPR015867">
    <property type="entry name" value="N-reg_PII/ATP_PRibTrfase_C"/>
</dbReference>
<dbReference type="Pfam" id="PF02588">
    <property type="entry name" value="YitT_membrane"/>
    <property type="match status" value="1"/>
</dbReference>
<evidence type="ECO:0000256" key="2">
    <source>
        <dbReference type="ARBA" id="ARBA00022475"/>
    </source>
</evidence>
<keyword evidence="5 6" id="KW-0472">Membrane</keyword>
<dbReference type="OrthoDB" id="3180973at2"/>
<keyword evidence="4 6" id="KW-1133">Transmembrane helix</keyword>
<feature type="transmembrane region" description="Helical" evidence="6">
    <location>
        <begin position="53"/>
        <end position="73"/>
    </location>
</feature>
<dbReference type="PIRSF" id="PIRSF006483">
    <property type="entry name" value="Membrane_protein_YitT"/>
    <property type="match status" value="1"/>
</dbReference>
<dbReference type="InterPro" id="IPR051461">
    <property type="entry name" value="UPF0750_membrane"/>
</dbReference>
<keyword evidence="9" id="KW-1185">Reference proteome</keyword>
<dbReference type="PANTHER" id="PTHR33545">
    <property type="entry name" value="UPF0750 MEMBRANE PROTEIN YITT-RELATED"/>
    <property type="match status" value="1"/>
</dbReference>
<dbReference type="Gene3D" id="3.30.70.120">
    <property type="match status" value="1"/>
</dbReference>
<dbReference type="InterPro" id="IPR019264">
    <property type="entry name" value="DUF2179"/>
</dbReference>
<feature type="domain" description="DUF2179" evidence="7">
    <location>
        <begin position="238"/>
        <end position="292"/>
    </location>
</feature>
<evidence type="ECO:0000256" key="5">
    <source>
        <dbReference type="ARBA" id="ARBA00023136"/>
    </source>
</evidence>
<dbReference type="CDD" id="cd16380">
    <property type="entry name" value="YitT_C"/>
    <property type="match status" value="1"/>
</dbReference>
<feature type="transmembrane region" description="Helical" evidence="6">
    <location>
        <begin position="166"/>
        <end position="185"/>
    </location>
</feature>
<evidence type="ECO:0000313" key="9">
    <source>
        <dbReference type="Proteomes" id="UP000324781"/>
    </source>
</evidence>
<evidence type="ECO:0000259" key="7">
    <source>
        <dbReference type="Pfam" id="PF10035"/>
    </source>
</evidence>
<evidence type="ECO:0000256" key="1">
    <source>
        <dbReference type="ARBA" id="ARBA00004651"/>
    </source>
</evidence>
<dbReference type="Pfam" id="PF10035">
    <property type="entry name" value="DUF2179"/>
    <property type="match status" value="1"/>
</dbReference>
<keyword evidence="2" id="KW-1003">Cell membrane</keyword>
<organism evidence="8 9">
    <name type="scientific">Thermoclostridium caenicola</name>
    <dbReference type="NCBI Taxonomy" id="659425"/>
    <lineage>
        <taxon>Bacteria</taxon>
        <taxon>Bacillati</taxon>
        <taxon>Bacillota</taxon>
        <taxon>Clostridia</taxon>
        <taxon>Eubacteriales</taxon>
        <taxon>Oscillospiraceae</taxon>
        <taxon>Thermoclostridium</taxon>
    </lineage>
</organism>
<accession>A0A1M6BKE7</accession>
<name>A0A1M6BKE7_9FIRM</name>
<keyword evidence="3 6" id="KW-0812">Transmembrane</keyword>
<evidence type="ECO:0000256" key="6">
    <source>
        <dbReference type="SAM" id="Phobius"/>
    </source>
</evidence>
<dbReference type="InterPro" id="IPR003740">
    <property type="entry name" value="YitT"/>
</dbReference>
<dbReference type="EMBL" id="FQZP01000003">
    <property type="protein sequence ID" value="SHI49202.1"/>
    <property type="molecule type" value="Genomic_DNA"/>
</dbReference>
<dbReference type="RefSeq" id="WP_149677588.1">
    <property type="nucleotide sequence ID" value="NZ_DAONMB010000143.1"/>
</dbReference>
<dbReference type="Proteomes" id="UP000324781">
    <property type="component" value="Unassembled WGS sequence"/>
</dbReference>
<protein>
    <submittedName>
        <fullName evidence="8">Uncharacterized membrane-anchored protein YitT, contains DUF161 and DUF2179 domains</fullName>
    </submittedName>
</protein>
<reference evidence="8 9" key="1">
    <citation type="submission" date="2016-11" db="EMBL/GenBank/DDBJ databases">
        <authorList>
            <person name="Varghese N."/>
            <person name="Submissions S."/>
        </authorList>
    </citation>
    <scope>NUCLEOTIDE SEQUENCE [LARGE SCALE GENOMIC DNA]</scope>
    <source>
        <strain evidence="8 9">DSM 19027</strain>
    </source>
</reference>
<comment type="subcellular location">
    <subcellularLocation>
        <location evidence="1">Cell membrane</location>
        <topology evidence="1">Multi-pass membrane protein</topology>
    </subcellularLocation>
</comment>
<feature type="transmembrane region" description="Helical" evidence="6">
    <location>
        <begin position="12"/>
        <end position="33"/>
    </location>
</feature>
<dbReference type="AlphaFoldDB" id="A0A1M6BKE7"/>
<sequence length="303" mass="33141">MRKFSFESAKPYLLIALGCLVMTVSLNVFLIPFKLAPGGVSGLSTVVYYVVNKVIPVGVLMLLFNVPLFLGGLRSRGRRFVIRSLYGAILLSVMVDITAPFTETLVNDYLVRFDSSMAVPDLLLNGLVGGVIMGFGLGMVLKEDATTGGTDLAAALLKKIMPRFSLGELLLILDGLVILLATIVFRSVKLGLYASISLYVSSKTIDAYIEGFHFAKSLMIISDRSEEIARRLMMDVDRGVTGLKGMGMYSRADKTVLLCVVKKQEMPKVKEIVKECDPNAFVLLSDVREVLGEGFQPLHTDNK</sequence>
<evidence type="ECO:0000313" key="8">
    <source>
        <dbReference type="EMBL" id="SHI49202.1"/>
    </source>
</evidence>
<proteinExistence type="predicted"/>
<feature type="transmembrane region" description="Helical" evidence="6">
    <location>
        <begin position="85"/>
        <end position="102"/>
    </location>
</feature>
<dbReference type="GO" id="GO:0005886">
    <property type="term" value="C:plasma membrane"/>
    <property type="evidence" value="ECO:0007669"/>
    <property type="project" value="UniProtKB-SubCell"/>
</dbReference>
<evidence type="ECO:0000256" key="3">
    <source>
        <dbReference type="ARBA" id="ARBA00022692"/>
    </source>
</evidence>
<evidence type="ECO:0000256" key="4">
    <source>
        <dbReference type="ARBA" id="ARBA00022989"/>
    </source>
</evidence>
<gene>
    <name evidence="8" type="ORF">SAMN05444373_100341</name>
</gene>
<dbReference type="PANTHER" id="PTHR33545:SF5">
    <property type="entry name" value="UPF0750 MEMBRANE PROTEIN YITT"/>
    <property type="match status" value="1"/>
</dbReference>
<feature type="transmembrane region" description="Helical" evidence="6">
    <location>
        <begin position="122"/>
        <end position="141"/>
    </location>
</feature>